<dbReference type="PANTHER" id="PTHR35011">
    <property type="entry name" value="2,3-DIKETO-L-GULONATE TRAP TRANSPORTER SMALL PERMEASE PROTEIN YIAM"/>
    <property type="match status" value="1"/>
</dbReference>
<evidence type="ECO:0000256" key="6">
    <source>
        <dbReference type="ARBA" id="ARBA00022989"/>
    </source>
</evidence>
<evidence type="ECO:0000313" key="12">
    <source>
        <dbReference type="Proteomes" id="UP001202827"/>
    </source>
</evidence>
<feature type="transmembrane region" description="Helical" evidence="9">
    <location>
        <begin position="90"/>
        <end position="111"/>
    </location>
</feature>
<keyword evidence="2 9" id="KW-0813">Transport</keyword>
<accession>A0ABT0INQ3</accession>
<sequence length="161" mass="18025">MIQRIYTVWGRIASCCGLISAVGFGLLAVLVTLDVFVRNLALARWPWLNEITEYLITISTFFGAPWVLHKAGHVNVDILLRLVGATAAQWLMKISYIAGFVICLLLLYQSIRVTLDTYEVGSLVFKNLVFAEWYLMIPVVACFGLCAIEFLFRAAGEGETR</sequence>
<evidence type="ECO:0000256" key="8">
    <source>
        <dbReference type="ARBA" id="ARBA00038436"/>
    </source>
</evidence>
<evidence type="ECO:0000256" key="1">
    <source>
        <dbReference type="ARBA" id="ARBA00004429"/>
    </source>
</evidence>
<organism evidence="11 12">
    <name type="scientific">Neorhizobium turbinariae</name>
    <dbReference type="NCBI Taxonomy" id="2937795"/>
    <lineage>
        <taxon>Bacteria</taxon>
        <taxon>Pseudomonadati</taxon>
        <taxon>Pseudomonadota</taxon>
        <taxon>Alphaproteobacteria</taxon>
        <taxon>Hyphomicrobiales</taxon>
        <taxon>Rhizobiaceae</taxon>
        <taxon>Rhizobium/Agrobacterium group</taxon>
        <taxon>Neorhizobium</taxon>
    </lineage>
</organism>
<keyword evidence="6 9" id="KW-1133">Transmembrane helix</keyword>
<dbReference type="RefSeq" id="WP_248682221.1">
    <property type="nucleotide sequence ID" value="NZ_JALPRY010000007.1"/>
</dbReference>
<comment type="caution">
    <text evidence="11">The sequence shown here is derived from an EMBL/GenBank/DDBJ whole genome shotgun (WGS) entry which is preliminary data.</text>
</comment>
<dbReference type="EMBL" id="JALPRY010000007">
    <property type="protein sequence ID" value="MCK8779494.1"/>
    <property type="molecule type" value="Genomic_DNA"/>
</dbReference>
<comment type="subcellular location">
    <subcellularLocation>
        <location evidence="1 9">Cell inner membrane</location>
        <topology evidence="1 9">Multi-pass membrane protein</topology>
    </subcellularLocation>
</comment>
<evidence type="ECO:0000256" key="2">
    <source>
        <dbReference type="ARBA" id="ARBA00022448"/>
    </source>
</evidence>
<keyword evidence="7 9" id="KW-0472">Membrane</keyword>
<keyword evidence="3" id="KW-1003">Cell membrane</keyword>
<comment type="subunit">
    <text evidence="9">The complex comprises the extracytoplasmic solute receptor protein and the two transmembrane proteins.</text>
</comment>
<dbReference type="InterPro" id="IPR055348">
    <property type="entry name" value="DctQ"/>
</dbReference>
<protein>
    <recommendedName>
        <fullName evidence="9">TRAP transporter small permease protein</fullName>
    </recommendedName>
</protein>
<evidence type="ECO:0000259" key="10">
    <source>
        <dbReference type="Pfam" id="PF04290"/>
    </source>
</evidence>
<dbReference type="Proteomes" id="UP001202827">
    <property type="component" value="Unassembled WGS sequence"/>
</dbReference>
<evidence type="ECO:0000256" key="7">
    <source>
        <dbReference type="ARBA" id="ARBA00023136"/>
    </source>
</evidence>
<evidence type="ECO:0000313" key="11">
    <source>
        <dbReference type="EMBL" id="MCK8779494.1"/>
    </source>
</evidence>
<feature type="transmembrane region" description="Helical" evidence="9">
    <location>
        <begin position="12"/>
        <end position="31"/>
    </location>
</feature>
<comment type="function">
    <text evidence="9">Part of the tripartite ATP-independent periplasmic (TRAP) transport system.</text>
</comment>
<evidence type="ECO:0000256" key="9">
    <source>
        <dbReference type="RuleBase" id="RU369079"/>
    </source>
</evidence>
<keyword evidence="12" id="KW-1185">Reference proteome</keyword>
<dbReference type="InterPro" id="IPR007387">
    <property type="entry name" value="TRAP_DctQ"/>
</dbReference>
<gene>
    <name evidence="11" type="ORF">M0654_05795</name>
</gene>
<reference evidence="11 12" key="1">
    <citation type="submission" date="2022-04" db="EMBL/GenBank/DDBJ databases">
        <title>Rhizobium coralii sp. nov., isolated from coral Turbinaria peltata.</title>
        <authorList>
            <person name="Sun H."/>
        </authorList>
    </citation>
    <scope>NUCLEOTIDE SEQUENCE [LARGE SCALE GENOMIC DNA]</scope>
    <source>
        <strain evidence="11 12">NTR19</strain>
    </source>
</reference>
<dbReference type="Pfam" id="PF04290">
    <property type="entry name" value="DctQ"/>
    <property type="match status" value="1"/>
</dbReference>
<evidence type="ECO:0000256" key="4">
    <source>
        <dbReference type="ARBA" id="ARBA00022519"/>
    </source>
</evidence>
<evidence type="ECO:0000256" key="3">
    <source>
        <dbReference type="ARBA" id="ARBA00022475"/>
    </source>
</evidence>
<keyword evidence="5 9" id="KW-0812">Transmembrane</keyword>
<feature type="domain" description="Tripartite ATP-independent periplasmic transporters DctQ component" evidence="10">
    <location>
        <begin position="27"/>
        <end position="151"/>
    </location>
</feature>
<dbReference type="PANTHER" id="PTHR35011:SF10">
    <property type="entry name" value="TRAP TRANSPORTER SMALL PERMEASE PROTEIN"/>
    <property type="match status" value="1"/>
</dbReference>
<evidence type="ECO:0000256" key="5">
    <source>
        <dbReference type="ARBA" id="ARBA00022692"/>
    </source>
</evidence>
<name>A0ABT0INQ3_9HYPH</name>
<feature type="transmembrane region" description="Helical" evidence="9">
    <location>
        <begin position="51"/>
        <end position="69"/>
    </location>
</feature>
<keyword evidence="4 9" id="KW-0997">Cell inner membrane</keyword>
<feature type="transmembrane region" description="Helical" evidence="9">
    <location>
        <begin position="131"/>
        <end position="152"/>
    </location>
</feature>
<proteinExistence type="inferred from homology"/>
<comment type="similarity">
    <text evidence="8 9">Belongs to the TRAP transporter small permease family.</text>
</comment>